<accession>A0A1F7W5X9</accession>
<dbReference type="EMBL" id="MGFD01000030">
    <property type="protein sequence ID" value="OGL98223.1"/>
    <property type="molecule type" value="Genomic_DNA"/>
</dbReference>
<proteinExistence type="predicted"/>
<organism evidence="1 2">
    <name type="scientific">Candidatus Uhrbacteria bacterium RIFOXYB2_FULL_45_11</name>
    <dbReference type="NCBI Taxonomy" id="1802421"/>
    <lineage>
        <taxon>Bacteria</taxon>
        <taxon>Candidatus Uhriibacteriota</taxon>
    </lineage>
</organism>
<comment type="caution">
    <text evidence="1">The sequence shown here is derived from an EMBL/GenBank/DDBJ whole genome shotgun (WGS) entry which is preliminary data.</text>
</comment>
<dbReference type="STRING" id="1802421.A2318_01265"/>
<reference evidence="1 2" key="1">
    <citation type="journal article" date="2016" name="Nat. Commun.">
        <title>Thousands of microbial genomes shed light on interconnected biogeochemical processes in an aquifer system.</title>
        <authorList>
            <person name="Anantharaman K."/>
            <person name="Brown C.T."/>
            <person name="Hug L.A."/>
            <person name="Sharon I."/>
            <person name="Castelle C.J."/>
            <person name="Probst A.J."/>
            <person name="Thomas B.C."/>
            <person name="Singh A."/>
            <person name="Wilkins M.J."/>
            <person name="Karaoz U."/>
            <person name="Brodie E.L."/>
            <person name="Williams K.H."/>
            <person name="Hubbard S.S."/>
            <person name="Banfield J.F."/>
        </authorList>
    </citation>
    <scope>NUCLEOTIDE SEQUENCE [LARGE SCALE GENOMIC DNA]</scope>
</reference>
<sequence>MHKDVRGFFYCVSLDFLLKNDTVRPLVLVPFSLGGVFMSDFVEQTRLRFEQMFRGHRTRLSEVATRWRPEMDQLAHRVVELVCMDGRISPIMPYGLAPIVPIAGGVPQDQNKPYQEWLKRNVGRAKKEKGGLIQLVQLHTECAAFDRSTDLAIRAATHFDKRVHKAYADDVHNIILLYNVIHGGVSIFESTQQRWYELLSLDRDQKPNPDSGFFKAGSMAAGNEDLVSDLARIAYMARFTRQIAGRVVQKHRELGIVAGDITVPWRGNADFLSYRMDLVDDTSHVLQLKRAAAVVRGALNSSGKSCEPICIFVVRRTEAAQEDGKNSVQKIQKLIASVLPQEEVVLFPYHITKADHLVAE</sequence>
<gene>
    <name evidence="1" type="ORF">A2318_01265</name>
</gene>
<evidence type="ECO:0000313" key="1">
    <source>
        <dbReference type="EMBL" id="OGL98223.1"/>
    </source>
</evidence>
<name>A0A1F7W5X9_9BACT</name>
<dbReference type="AlphaFoldDB" id="A0A1F7W5X9"/>
<evidence type="ECO:0000313" key="2">
    <source>
        <dbReference type="Proteomes" id="UP000177331"/>
    </source>
</evidence>
<dbReference type="Proteomes" id="UP000177331">
    <property type="component" value="Unassembled WGS sequence"/>
</dbReference>
<protein>
    <submittedName>
        <fullName evidence="1">Uncharacterized protein</fullName>
    </submittedName>
</protein>